<evidence type="ECO:0000313" key="2">
    <source>
        <dbReference type="Proteomes" id="UP001580430"/>
    </source>
</evidence>
<dbReference type="RefSeq" id="WP_375518296.1">
    <property type="nucleotide sequence ID" value="NZ_JBHIRY010000001.1"/>
</dbReference>
<sequence>MKQRKQWFEKYIGCCFGIDGEEYIFQGTFLNTKTSSGSPYQYVFEAEGKPQVLLTYKEARSVMGAMVDKYTYKMK</sequence>
<accession>A0ABV5BUT7</accession>
<evidence type="ECO:0000313" key="1">
    <source>
        <dbReference type="EMBL" id="MFB5759044.1"/>
    </source>
</evidence>
<comment type="caution">
    <text evidence="1">The sequence shown here is derived from an EMBL/GenBank/DDBJ whole genome shotgun (WGS) entry which is preliminary data.</text>
</comment>
<proteinExistence type="predicted"/>
<keyword evidence="2" id="KW-1185">Reference proteome</keyword>
<dbReference type="Proteomes" id="UP001580430">
    <property type="component" value="Unassembled WGS sequence"/>
</dbReference>
<reference evidence="1 2" key="1">
    <citation type="submission" date="2024-09" db="EMBL/GenBank/DDBJ databases">
        <title>Paenibacillus zeirhizospherea sp. nov., isolated from surface of the maize (Zea mays) roots in a horticulture field, Hungary.</title>
        <authorList>
            <person name="Marton D."/>
            <person name="Farkas M."/>
            <person name="Bedics A."/>
            <person name="Toth E."/>
            <person name="Tancsics A."/>
            <person name="Boka K."/>
            <person name="Marati G."/>
            <person name="Kriszt B."/>
            <person name="Cserhati M."/>
        </authorList>
    </citation>
    <scope>NUCLEOTIDE SEQUENCE [LARGE SCALE GENOMIC DNA]</scope>
    <source>
        <strain evidence="1 2">JCM 18446</strain>
    </source>
</reference>
<gene>
    <name evidence="1" type="ORF">ACE5LO_01425</name>
</gene>
<protein>
    <submittedName>
        <fullName evidence="1">Uncharacterized protein</fullName>
    </submittedName>
</protein>
<dbReference type="EMBL" id="JBHIRY010000001">
    <property type="protein sequence ID" value="MFB5759044.1"/>
    <property type="molecule type" value="Genomic_DNA"/>
</dbReference>
<name>A0ABV5BUT7_9BACL</name>
<organism evidence="1 2">
    <name type="scientific">Paenibacillus medicaginis</name>
    <dbReference type="NCBI Taxonomy" id="1470560"/>
    <lineage>
        <taxon>Bacteria</taxon>
        <taxon>Bacillati</taxon>
        <taxon>Bacillota</taxon>
        <taxon>Bacilli</taxon>
        <taxon>Bacillales</taxon>
        <taxon>Paenibacillaceae</taxon>
        <taxon>Paenibacillus</taxon>
    </lineage>
</organism>